<keyword evidence="8" id="KW-1185">Reference proteome</keyword>
<keyword evidence="4 6" id="KW-1133">Transmembrane helix</keyword>
<dbReference type="RefSeq" id="WP_072720713.1">
    <property type="nucleotide sequence ID" value="NZ_LN889812.1"/>
</dbReference>
<dbReference type="Pfam" id="PF03739">
    <property type="entry name" value="LptF_LptG"/>
    <property type="match status" value="1"/>
</dbReference>
<accession>A0A1J1LQU4</accession>
<evidence type="ECO:0000256" key="1">
    <source>
        <dbReference type="ARBA" id="ARBA00004651"/>
    </source>
</evidence>
<feature type="transmembrane region" description="Helical" evidence="6">
    <location>
        <begin position="118"/>
        <end position="136"/>
    </location>
</feature>
<reference evidence="8" key="1">
    <citation type="submission" date="2015-10" db="EMBL/GenBank/DDBJ databases">
        <authorList>
            <person name="Regsiter A."/>
            <person name="william w."/>
        </authorList>
    </citation>
    <scope>NUCLEOTIDE SEQUENCE [LARGE SCALE GENOMIC DNA]</scope>
</reference>
<evidence type="ECO:0000256" key="6">
    <source>
        <dbReference type="SAM" id="Phobius"/>
    </source>
</evidence>
<dbReference type="GO" id="GO:0043190">
    <property type="term" value="C:ATP-binding cassette (ABC) transporter complex"/>
    <property type="evidence" value="ECO:0007669"/>
    <property type="project" value="TreeGrafter"/>
</dbReference>
<dbReference type="GO" id="GO:0015920">
    <property type="term" value="P:lipopolysaccharide transport"/>
    <property type="evidence" value="ECO:0007669"/>
    <property type="project" value="TreeGrafter"/>
</dbReference>
<feature type="transmembrane region" description="Helical" evidence="6">
    <location>
        <begin position="340"/>
        <end position="360"/>
    </location>
</feature>
<dbReference type="PANTHER" id="PTHR33529:SF6">
    <property type="entry name" value="YJGP_YJGQ FAMILY PERMEASE"/>
    <property type="match status" value="1"/>
</dbReference>
<feature type="transmembrane region" description="Helical" evidence="6">
    <location>
        <begin position="311"/>
        <end position="328"/>
    </location>
</feature>
<evidence type="ECO:0000256" key="5">
    <source>
        <dbReference type="ARBA" id="ARBA00023136"/>
    </source>
</evidence>
<keyword evidence="5 6" id="KW-0472">Membrane</keyword>
<gene>
    <name evidence="7" type="ORF">PL9214640251</name>
</gene>
<evidence type="ECO:0000256" key="4">
    <source>
        <dbReference type="ARBA" id="ARBA00022989"/>
    </source>
</evidence>
<feature type="transmembrane region" description="Helical" evidence="6">
    <location>
        <begin position="34"/>
        <end position="59"/>
    </location>
</feature>
<keyword evidence="2" id="KW-1003">Cell membrane</keyword>
<comment type="subcellular location">
    <subcellularLocation>
        <location evidence="1">Cell membrane</location>
        <topology evidence="1">Multi-pass membrane protein</topology>
    </subcellularLocation>
</comment>
<dbReference type="AlphaFoldDB" id="A0A1J1LQU4"/>
<evidence type="ECO:0000256" key="3">
    <source>
        <dbReference type="ARBA" id="ARBA00022692"/>
    </source>
</evidence>
<sequence>MKITLFKPLGSGKIFLPYLSILDRYLIQEIIPPFVFGVGLFSSVALTVGTVFDLVRQVAESGMAVSIAVQIFLLKMPEFIVLAFPMAMILSALMVYGRLSSDSELIALRSCGISLYRLLIPTLIFSFLITGLTFAFNEVIVPAANYQASVTYEQALNEGNLPIQEDNIFYPEYEKIKIEGTDKKFSRLVRLFYAEKFDRGQMLEVTILDRSQPELTQIISSKSANWNFAQNTWDFFNGTVYIVNPDGSYRNIVRFDHKQLKLSRTPMDLASKKRDFDEMNIAQAQDYLKLMKLSGDQQRIVKTKVRIQQKYALPFSCVVFALLGVALGSRPQSTSRATSFGISVIVIFGYYLLSFITGALGQKEILTPFFAAWLPTFLGIGIASFLLVRASK</sequence>
<dbReference type="InterPro" id="IPR005495">
    <property type="entry name" value="LptG/LptF_permease"/>
</dbReference>
<dbReference type="OrthoDB" id="9780716at2"/>
<feature type="transmembrane region" description="Helical" evidence="6">
    <location>
        <begin position="79"/>
        <end position="97"/>
    </location>
</feature>
<organism evidence="7 8">
    <name type="scientific">Planktothrix tepida PCC 9214</name>
    <dbReference type="NCBI Taxonomy" id="671072"/>
    <lineage>
        <taxon>Bacteria</taxon>
        <taxon>Bacillati</taxon>
        <taxon>Cyanobacteriota</taxon>
        <taxon>Cyanophyceae</taxon>
        <taxon>Oscillatoriophycideae</taxon>
        <taxon>Oscillatoriales</taxon>
        <taxon>Microcoleaceae</taxon>
        <taxon>Planktothrix</taxon>
    </lineage>
</organism>
<dbReference type="PANTHER" id="PTHR33529">
    <property type="entry name" value="SLR0882 PROTEIN-RELATED"/>
    <property type="match status" value="1"/>
</dbReference>
<proteinExistence type="predicted"/>
<evidence type="ECO:0000256" key="2">
    <source>
        <dbReference type="ARBA" id="ARBA00022475"/>
    </source>
</evidence>
<dbReference type="Proteomes" id="UP000184315">
    <property type="component" value="Unassembled WGS sequence"/>
</dbReference>
<protein>
    <submittedName>
        <fullName evidence="7">Permease YjgP/YjgQ</fullName>
    </submittedName>
</protein>
<dbReference type="STRING" id="671072.PL9214640251"/>
<keyword evidence="3 6" id="KW-0812">Transmembrane</keyword>
<feature type="transmembrane region" description="Helical" evidence="6">
    <location>
        <begin position="366"/>
        <end position="388"/>
    </location>
</feature>
<name>A0A1J1LQU4_9CYAN</name>
<evidence type="ECO:0000313" key="8">
    <source>
        <dbReference type="Proteomes" id="UP000184315"/>
    </source>
</evidence>
<dbReference type="EMBL" id="CZDF01000171">
    <property type="protein sequence ID" value="CUR34244.1"/>
    <property type="molecule type" value="Genomic_DNA"/>
</dbReference>
<evidence type="ECO:0000313" key="7">
    <source>
        <dbReference type="EMBL" id="CUR34244.1"/>
    </source>
</evidence>